<evidence type="ECO:0000313" key="3">
    <source>
        <dbReference type="Proteomes" id="UP001195483"/>
    </source>
</evidence>
<proteinExistence type="predicted"/>
<dbReference type="AlphaFoldDB" id="A0AAE0SI75"/>
<dbReference type="Proteomes" id="UP001195483">
    <property type="component" value="Unassembled WGS sequence"/>
</dbReference>
<protein>
    <submittedName>
        <fullName evidence="2">Uncharacterized protein</fullName>
    </submittedName>
</protein>
<organism evidence="2 3">
    <name type="scientific">Potamilus streckersoni</name>
    <dbReference type="NCBI Taxonomy" id="2493646"/>
    <lineage>
        <taxon>Eukaryota</taxon>
        <taxon>Metazoa</taxon>
        <taxon>Spiralia</taxon>
        <taxon>Lophotrochozoa</taxon>
        <taxon>Mollusca</taxon>
        <taxon>Bivalvia</taxon>
        <taxon>Autobranchia</taxon>
        <taxon>Heteroconchia</taxon>
        <taxon>Palaeoheterodonta</taxon>
        <taxon>Unionida</taxon>
        <taxon>Unionoidea</taxon>
        <taxon>Unionidae</taxon>
        <taxon>Ambleminae</taxon>
        <taxon>Lampsilini</taxon>
        <taxon>Potamilus</taxon>
    </lineage>
</organism>
<sequence>MTKKPDTSISALTAVAKSTGTSETAGDTSSSPGVQNWPLSSSTLDTTVATAMQTHPHGQQGANNTKKLHHTKKN</sequence>
<feature type="region of interest" description="Disordered" evidence="1">
    <location>
        <begin position="1"/>
        <end position="74"/>
    </location>
</feature>
<name>A0AAE0SI75_9BIVA</name>
<accession>A0AAE0SI75</accession>
<evidence type="ECO:0000313" key="2">
    <source>
        <dbReference type="EMBL" id="KAK3592218.1"/>
    </source>
</evidence>
<reference evidence="2" key="1">
    <citation type="journal article" date="2021" name="Genome Biol. Evol.">
        <title>A High-Quality Reference Genome for a Parasitic Bivalve with Doubly Uniparental Inheritance (Bivalvia: Unionida).</title>
        <authorList>
            <person name="Smith C.H."/>
        </authorList>
    </citation>
    <scope>NUCLEOTIDE SEQUENCE</scope>
    <source>
        <strain evidence="2">CHS0354</strain>
    </source>
</reference>
<comment type="caution">
    <text evidence="2">The sequence shown here is derived from an EMBL/GenBank/DDBJ whole genome shotgun (WGS) entry which is preliminary data.</text>
</comment>
<feature type="non-terminal residue" evidence="2">
    <location>
        <position position="74"/>
    </location>
</feature>
<reference evidence="2" key="3">
    <citation type="submission" date="2023-05" db="EMBL/GenBank/DDBJ databases">
        <authorList>
            <person name="Smith C.H."/>
        </authorList>
    </citation>
    <scope>NUCLEOTIDE SEQUENCE</scope>
    <source>
        <strain evidence="2">CHS0354</strain>
        <tissue evidence="2">Mantle</tissue>
    </source>
</reference>
<keyword evidence="3" id="KW-1185">Reference proteome</keyword>
<feature type="compositionally biased region" description="Polar residues" evidence="1">
    <location>
        <begin position="7"/>
        <end position="62"/>
    </location>
</feature>
<evidence type="ECO:0000256" key="1">
    <source>
        <dbReference type="SAM" id="MobiDB-lite"/>
    </source>
</evidence>
<gene>
    <name evidence="2" type="ORF">CHS0354_037375</name>
</gene>
<dbReference type="EMBL" id="JAEAOA010002186">
    <property type="protein sequence ID" value="KAK3592218.1"/>
    <property type="molecule type" value="Genomic_DNA"/>
</dbReference>
<reference evidence="2" key="2">
    <citation type="journal article" date="2021" name="Genome Biol. Evol.">
        <title>Developing a high-quality reference genome for a parasitic bivalve with doubly uniparental inheritance (Bivalvia: Unionida).</title>
        <authorList>
            <person name="Smith C.H."/>
        </authorList>
    </citation>
    <scope>NUCLEOTIDE SEQUENCE</scope>
    <source>
        <strain evidence="2">CHS0354</strain>
        <tissue evidence="2">Mantle</tissue>
    </source>
</reference>